<feature type="compositionally biased region" description="Acidic residues" evidence="4">
    <location>
        <begin position="346"/>
        <end position="370"/>
    </location>
</feature>
<evidence type="ECO:0000313" key="7">
    <source>
        <dbReference type="EMBL" id="GEK80945.1"/>
    </source>
</evidence>
<dbReference type="PANTHER" id="PTHR13817">
    <property type="entry name" value="TITIN"/>
    <property type="match status" value="1"/>
</dbReference>
<dbReference type="InterPro" id="IPR036116">
    <property type="entry name" value="FN3_sf"/>
</dbReference>
<keyword evidence="2" id="KW-0326">Glycosidase</keyword>
<dbReference type="SMART" id="SM00060">
    <property type="entry name" value="FN3"/>
    <property type="match status" value="3"/>
</dbReference>
<evidence type="ECO:0000313" key="8">
    <source>
        <dbReference type="Proteomes" id="UP000321749"/>
    </source>
</evidence>
<keyword evidence="2" id="KW-0378">Hydrolase</keyword>
<comment type="caution">
    <text evidence="7">The sequence shown here is derived from an EMBL/GenBank/DDBJ whole genome shotgun (WGS) entry which is preliminary data.</text>
</comment>
<proteinExistence type="predicted"/>
<evidence type="ECO:0000256" key="4">
    <source>
        <dbReference type="SAM" id="MobiDB-lite"/>
    </source>
</evidence>
<evidence type="ECO:0000256" key="2">
    <source>
        <dbReference type="ARBA" id="ARBA00023295"/>
    </source>
</evidence>
<dbReference type="Proteomes" id="UP000321749">
    <property type="component" value="Unassembled WGS sequence"/>
</dbReference>
<evidence type="ECO:0000256" key="1">
    <source>
        <dbReference type="ARBA" id="ARBA00022737"/>
    </source>
</evidence>
<evidence type="ECO:0000256" key="5">
    <source>
        <dbReference type="SAM" id="SignalP"/>
    </source>
</evidence>
<keyword evidence="3" id="KW-0624">Polysaccharide degradation</keyword>
<dbReference type="GO" id="GO:0000272">
    <property type="term" value="P:polysaccharide catabolic process"/>
    <property type="evidence" value="ECO:0007669"/>
    <property type="project" value="UniProtKB-KW"/>
</dbReference>
<dbReference type="InterPro" id="IPR050964">
    <property type="entry name" value="Striated_Muscle_Regulatory"/>
</dbReference>
<feature type="region of interest" description="Disordered" evidence="4">
    <location>
        <begin position="341"/>
        <end position="372"/>
    </location>
</feature>
<keyword evidence="1" id="KW-0677">Repeat</keyword>
<feature type="chain" id="PRO_5041658760" evidence="5">
    <location>
        <begin position="21"/>
        <end position="1908"/>
    </location>
</feature>
<keyword evidence="5" id="KW-0732">Signal</keyword>
<dbReference type="InterPro" id="IPR003961">
    <property type="entry name" value="FN3_dom"/>
</dbReference>
<keyword evidence="3" id="KW-0119">Carbohydrate metabolism</keyword>
<gene>
    <name evidence="7" type="ORF">ABA31_22960</name>
</gene>
<evidence type="ECO:0000256" key="3">
    <source>
        <dbReference type="ARBA" id="ARBA00023326"/>
    </source>
</evidence>
<dbReference type="Pfam" id="PF17963">
    <property type="entry name" value="Big_9"/>
    <property type="match status" value="6"/>
</dbReference>
<sequence>MKRRVAGVALGSLLAAGVVAGAVLSPGYAAVEPQLDGSSVWIANSEAGVIGLANTANSTVERVVNVGSADETHQAATGTVIVDRDASTVRVVREGATQPGSAVPIVSGAVVGVRGDRIVITSPSTGDVWRTTTGALAEGAPLGEPVVALGRGGVAVLAEDGLLAASPGLGRVLRVDQAGEIVASDRAPVSPSAPDLQLTVLGDDWVLYDSGSGVLSTRTWQTALDASGVRLQQPGAASSTLVYATDESLVRQQLGVPSSSVLASGTAGAAAEPVVREGCIFAAWDDGTAWRSCEGAEPAVLSLDGVADDAQLRILQRGSATAAVDPGTGDAWAIDHDGSRITGWQIDDDEPAPEDPAEGETVEQTVEADPEPPVAIDDELGARPGAVTVLPVLLNDTDANGDPIVITEAQADRDDASVSITPDGRGIRLEAPESGAVRVAYDISDGAATDSATALVSVRTGDEPPVLVRPQQATLEAGGTLVLDALDGWVDPEGDPLAVLGATAEEPDRVSVRPDGRLEFRDGRAGAQREVRVTVTDGRNETTEPIALTVHAGTVPISAQPVTAVTRVGQELVLEPLLAARGGSGELSLHNVVAGGEPVTPDFSDGTIRVNPTEAGLLRFGYVVTDGESTRNGLAVVRVLEGADASSAPVTHPVRAAVPAISSTELDVEQLAHDPAGGVVALTAAESDSPAVRAEVLDGERLRLSLTDDLDGDVAVTFSVTNGIATSTGALRVSQTGGAAVQAPIARDDVVSVRPGGLVEIPVLANDEQPDGLPIALERELVAAPEAGLLFAEGDRMRYVAADEPGTFTAAYAVRGPDGQAASAGITLRVVDAAQTTNAAPIAPTVEARVVAGASVDLSLPLSHADPNGDPVQLLGPSSAPALGFVTQWGRSTLRYQAGEYSPGTDEFRYRVVDDLGAVAEGIVRVAVVEPGPALPPVLGVDEAQMRPDSTLVVPVLDNDNDPAGLPLEIVGVESVTRGAAAQLRDGAVMVSAGADVGAVGVLVTVENSAGSSATSWLRVDVDPEAPPPAPDVEDVQVAIQSIADAEAVVIDPLAHVSVRDGRADVLEASLPLETPGVELREDGAIEIAVAERTRFVPFAVTRTDDPTALGTAVIAVPGTRDALPQLRAEVAPLRVQAGETLEIAIDDVVATVDGEGVFITDASAVEASPDEGSNPVIDNKTLRFVPPAGYYGPASIRFEVTDGDSPTDPEGRRGTIVLPIEVVAGEDTPLSVLGSYVQLEPGGEREIDLARITRAPDPARLEAAVWAIADGVPPGFRASVSGSILTVSALPGTEAGTAEELEIGVRDGDVTGERGVVRLSVITSTEPLVAPVPDAVTVQRGTSAEVRPLANDEASNPFPTVPLRIGAISDEGAAERGIRASVDGGRVTVDVDEGAEIGTTIVRALVLDATDSPDRAVWSPITVTVQDVPDAPAPPVQAFDEHVDGVVTMSIEPPAANGSPITGYRIEGNGVTYDCGVEPRCRIEGLPAGVELRLRAIATNALGDSDPSAASEPVHADRRPATVRGVTAMPTSEPGSVRIAWQGAQQPQGGTPIEGYLVRITGNGADRIIRAGATERATVVGDLTPGLAYGVAVAATNAAGVPEEGWRWPSAPVPFTAVGEPATTPVLITDRTPGTVTASWSRVDAGGASRVAYTARIVPVADVASLRCESSATGTPAGTAGTSASLSVAEGSRVVVAVTADNGWHCSVSTSEPVFGKPEPVDPDEVTVAGGTAQVRDDALDLRLTEVPALPSGQWFEARVRQSPQAVDPVWVRVAASSWLTPTTTSFAYGRQASVDLRACAPSGAGAGKVCSDATTVGSGVPLSLRAAVSACAPLAPLSATPPANAAAAIEGEVVASYLDNGTWSSERPASEPVPAGATRVRAWGVVTYLESGPHRDPEPTVAGCGL</sequence>
<dbReference type="InterPro" id="IPR013783">
    <property type="entry name" value="Ig-like_fold"/>
</dbReference>
<protein>
    <submittedName>
        <fullName evidence="7">Fibronectin type III</fullName>
    </submittedName>
</protein>
<keyword evidence="8" id="KW-1185">Reference proteome</keyword>
<dbReference type="CDD" id="cd00063">
    <property type="entry name" value="FN3"/>
    <property type="match status" value="2"/>
</dbReference>
<name>A0AA87RD66_9MICO</name>
<dbReference type="EMBL" id="BJUU01000016">
    <property type="protein sequence ID" value="GEK80945.1"/>
    <property type="molecule type" value="Genomic_DNA"/>
</dbReference>
<dbReference type="PANTHER" id="PTHR13817:SF164">
    <property type="entry name" value="ZORMIN, ISOFORM J"/>
    <property type="match status" value="1"/>
</dbReference>
<dbReference type="PROSITE" id="PS50853">
    <property type="entry name" value="FN3"/>
    <property type="match status" value="2"/>
</dbReference>
<feature type="domain" description="Fibronectin type-III" evidence="6">
    <location>
        <begin position="1523"/>
        <end position="1622"/>
    </location>
</feature>
<feature type="signal peptide" evidence="5">
    <location>
        <begin position="1"/>
        <end position="20"/>
    </location>
</feature>
<evidence type="ECO:0000259" key="6">
    <source>
        <dbReference type="PROSITE" id="PS50853"/>
    </source>
</evidence>
<organism evidence="7 8">
    <name type="scientific">Agrococcus baldri</name>
    <dbReference type="NCBI Taxonomy" id="153730"/>
    <lineage>
        <taxon>Bacteria</taxon>
        <taxon>Bacillati</taxon>
        <taxon>Actinomycetota</taxon>
        <taxon>Actinomycetes</taxon>
        <taxon>Micrococcales</taxon>
        <taxon>Microbacteriaceae</taxon>
        <taxon>Agrococcus</taxon>
    </lineage>
</organism>
<reference evidence="7 8" key="1">
    <citation type="submission" date="2019-07" db="EMBL/GenBank/DDBJ databases">
        <title>Whole genome shotgun sequence of Agrococcus baldri NBRC 103055.</title>
        <authorList>
            <person name="Hosoyama A."/>
            <person name="Uohara A."/>
            <person name="Ohji S."/>
            <person name="Ichikawa N."/>
        </authorList>
    </citation>
    <scope>NUCLEOTIDE SEQUENCE [LARGE SCALE GENOMIC DNA]</scope>
    <source>
        <strain evidence="7 8">NBRC 103055</strain>
    </source>
</reference>
<dbReference type="GO" id="GO:0016798">
    <property type="term" value="F:hydrolase activity, acting on glycosyl bonds"/>
    <property type="evidence" value="ECO:0007669"/>
    <property type="project" value="UniProtKB-KW"/>
</dbReference>
<feature type="domain" description="Fibronectin type-III" evidence="6">
    <location>
        <begin position="1432"/>
        <end position="1520"/>
    </location>
</feature>
<dbReference type="SUPFAM" id="SSF49265">
    <property type="entry name" value="Fibronectin type III"/>
    <property type="match status" value="1"/>
</dbReference>
<dbReference type="Gene3D" id="2.60.40.10">
    <property type="entry name" value="Immunoglobulins"/>
    <property type="match status" value="2"/>
</dbReference>
<dbReference type="RefSeq" id="WP_146795653.1">
    <property type="nucleotide sequence ID" value="NZ_BJUU01000016.1"/>
</dbReference>
<accession>A0AA87RD66</accession>